<protein>
    <submittedName>
        <fullName evidence="1">DUF429 domain-containing protein</fullName>
    </submittedName>
</protein>
<comment type="caution">
    <text evidence="1">The sequence shown here is derived from an EMBL/GenBank/DDBJ whole genome shotgun (WGS) entry which is preliminary data.</text>
</comment>
<keyword evidence="2" id="KW-1185">Reference proteome</keyword>
<accession>A0A212AEY9</accession>
<evidence type="ECO:0000313" key="1">
    <source>
        <dbReference type="EMBL" id="OWJ79939.1"/>
    </source>
</evidence>
<dbReference type="AlphaFoldDB" id="A0A212AEY9"/>
<evidence type="ECO:0000313" key="2">
    <source>
        <dbReference type="Proteomes" id="UP000196878"/>
    </source>
</evidence>
<proteinExistence type="predicted"/>
<organism evidence="1 2">
    <name type="scientific">Haematobacter genomosp. 1</name>
    <dbReference type="NCBI Taxonomy" id="366618"/>
    <lineage>
        <taxon>Bacteria</taxon>
        <taxon>Pseudomonadati</taxon>
        <taxon>Pseudomonadota</taxon>
        <taxon>Alphaproteobacteria</taxon>
        <taxon>Rhodobacterales</taxon>
        <taxon>Paracoccaceae</taxon>
        <taxon>Haematobacter</taxon>
    </lineage>
</organism>
<gene>
    <name evidence="1" type="ORF">CDV49_03935</name>
</gene>
<reference evidence="1 2" key="1">
    <citation type="submission" date="2016-12" db="EMBL/GenBank/DDBJ databases">
        <title>Comparison of Traditional DNA-DNA Hybridization with In Silico Genomic Analysis.</title>
        <authorList>
            <person name="Nicholson A.C."/>
            <person name="Humrighouse B.W."/>
            <person name="Graziano J."/>
            <person name="Lasker B."/>
            <person name="Whitney A.M."/>
            <person name="Mcquiston J.R."/>
        </authorList>
    </citation>
    <scope>NUCLEOTIDE SEQUENCE [LARGE SCALE GENOMIC DNA]</scope>
    <source>
        <strain evidence="1 2">H2240</strain>
    </source>
</reference>
<dbReference type="Proteomes" id="UP000196878">
    <property type="component" value="Unassembled WGS sequence"/>
</dbReference>
<name>A0A212AEY9_9RHOB</name>
<dbReference type="EMBL" id="NIPW01000006">
    <property type="protein sequence ID" value="OWJ79939.1"/>
    <property type="molecule type" value="Genomic_DNA"/>
</dbReference>
<sequence length="318" mass="35454">MIAVETIIHADWSVAVQKRWQARAAREGGVWTLHPPVRGLEATDLLRTSRAGRLIAGFDFPIGVPAFYGRQTGFRDFPTLLDALAEEDWAAFLCVAAESDEISVKRPFYPHRPGGRRQEDLIRALGAERMDDLRRCCDRATDERPAAPLFWTLGANQVGKAALDGWMRVILPARRAGAALWPYDRGTEMLERPFILAETYPAEAMRRLKFMPEGRFSKRRQADRATVAARVIGWAERLGARLSTELLTALTQGFGADRTAEDRFDAVVGLCGMIDLVERKGRAEVPALDDVHLWEGWIFGRSLSLAPAHAGVAGERVY</sequence>